<dbReference type="SFLD" id="SFLDF00413">
    <property type="entry name" value="CDK5RAP1"/>
    <property type="match status" value="1"/>
</dbReference>
<dbReference type="PANTHER" id="PTHR43020:SF2">
    <property type="entry name" value="MITOCHONDRIAL TRNA METHYLTHIOTRANSFERASE CDK5RAP1"/>
    <property type="match status" value="1"/>
</dbReference>
<dbReference type="FunCoup" id="T1ES40">
    <property type="interactions" value="1502"/>
</dbReference>
<dbReference type="SFLD" id="SFLDF00273">
    <property type="entry name" value="(dimethylallyl)adenosine_tRNA"/>
    <property type="match status" value="1"/>
</dbReference>
<reference evidence="11 13" key="2">
    <citation type="journal article" date="2013" name="Nature">
        <title>Insights into bilaterian evolution from three spiralian genomes.</title>
        <authorList>
            <person name="Simakov O."/>
            <person name="Marletaz F."/>
            <person name="Cho S.J."/>
            <person name="Edsinger-Gonzales E."/>
            <person name="Havlak P."/>
            <person name="Hellsten U."/>
            <person name="Kuo D.H."/>
            <person name="Larsson T."/>
            <person name="Lv J."/>
            <person name="Arendt D."/>
            <person name="Savage R."/>
            <person name="Osoegawa K."/>
            <person name="de Jong P."/>
            <person name="Grimwood J."/>
            <person name="Chapman J.A."/>
            <person name="Shapiro H."/>
            <person name="Aerts A."/>
            <person name="Otillar R.P."/>
            <person name="Terry A.Y."/>
            <person name="Boore J.L."/>
            <person name="Grigoriev I.V."/>
            <person name="Lindberg D.R."/>
            <person name="Seaver E.C."/>
            <person name="Weisblat D.A."/>
            <person name="Putnam N.H."/>
            <person name="Rokhsar D.S."/>
        </authorList>
    </citation>
    <scope>NUCLEOTIDE SEQUENCE</scope>
</reference>
<keyword evidence="13" id="KW-1185">Reference proteome</keyword>
<dbReference type="EnsemblMetazoa" id="HelroT161972">
    <property type="protein sequence ID" value="HelroP161972"/>
    <property type="gene ID" value="HelroG161972"/>
</dbReference>
<dbReference type="GeneID" id="20199390"/>
<dbReference type="InterPro" id="IPR058240">
    <property type="entry name" value="rSAM_sf"/>
</dbReference>
<name>T1ES40_HELRO</name>
<reference evidence="12" key="3">
    <citation type="submission" date="2015-06" db="UniProtKB">
        <authorList>
            <consortium name="EnsemblMetazoa"/>
        </authorList>
    </citation>
    <scope>IDENTIFICATION</scope>
</reference>
<dbReference type="GO" id="GO:0070900">
    <property type="term" value="P:mitochondrial tRNA modification"/>
    <property type="evidence" value="ECO:0000318"/>
    <property type="project" value="GO_Central"/>
</dbReference>
<dbReference type="eggNOG" id="KOG2492">
    <property type="taxonomic scope" value="Eukaryota"/>
</dbReference>
<dbReference type="GO" id="GO:0005829">
    <property type="term" value="C:cytosol"/>
    <property type="evidence" value="ECO:0000318"/>
    <property type="project" value="GO_Central"/>
</dbReference>
<dbReference type="NCBIfam" id="TIGR00089">
    <property type="entry name" value="MiaB/RimO family radical SAM methylthiotransferase"/>
    <property type="match status" value="1"/>
</dbReference>
<evidence type="ECO:0000259" key="10">
    <source>
        <dbReference type="PROSITE" id="PS51918"/>
    </source>
</evidence>
<evidence type="ECO:0000256" key="4">
    <source>
        <dbReference type="ARBA" id="ARBA00022691"/>
    </source>
</evidence>
<evidence type="ECO:0000259" key="8">
    <source>
        <dbReference type="PROSITE" id="PS50926"/>
    </source>
</evidence>
<proteinExistence type="inferred from homology"/>
<dbReference type="Proteomes" id="UP000015101">
    <property type="component" value="Unassembled WGS sequence"/>
</dbReference>
<evidence type="ECO:0000256" key="7">
    <source>
        <dbReference type="ARBA" id="ARBA00023014"/>
    </source>
</evidence>
<dbReference type="PROSITE" id="PS50926">
    <property type="entry name" value="TRAM"/>
    <property type="match status" value="1"/>
</dbReference>
<evidence type="ECO:0000256" key="3">
    <source>
        <dbReference type="ARBA" id="ARBA00022485"/>
    </source>
</evidence>
<dbReference type="SFLD" id="SFLDS00029">
    <property type="entry name" value="Radical_SAM"/>
    <property type="match status" value="1"/>
</dbReference>
<dbReference type="Gene3D" id="3.40.50.12160">
    <property type="entry name" value="Methylthiotransferase, N-terminal domain"/>
    <property type="match status" value="1"/>
</dbReference>
<dbReference type="InterPro" id="IPR006463">
    <property type="entry name" value="MiaB_methiolase"/>
</dbReference>
<keyword evidence="6" id="KW-0408">Iron</keyword>
<feature type="domain" description="TRAM" evidence="8">
    <location>
        <begin position="513"/>
        <end position="588"/>
    </location>
</feature>
<dbReference type="AlphaFoldDB" id="T1ES40"/>
<dbReference type="STRING" id="6412.T1ES40"/>
<dbReference type="Pfam" id="PF04055">
    <property type="entry name" value="Radical_SAM"/>
    <property type="match status" value="1"/>
</dbReference>
<dbReference type="Gene3D" id="3.80.30.20">
    <property type="entry name" value="tm_1862 like domain"/>
    <property type="match status" value="1"/>
</dbReference>
<dbReference type="InterPro" id="IPR038135">
    <property type="entry name" value="Methylthiotransferase_N_sf"/>
</dbReference>
<keyword evidence="4" id="KW-0949">S-adenosyl-L-methionine</keyword>
<dbReference type="GO" id="GO:0005739">
    <property type="term" value="C:mitochondrion"/>
    <property type="evidence" value="ECO:0000318"/>
    <property type="project" value="GO_Central"/>
</dbReference>
<dbReference type="RefSeq" id="XP_009020088.1">
    <property type="nucleotide sequence ID" value="XM_009021840.1"/>
</dbReference>
<evidence type="ECO:0000256" key="6">
    <source>
        <dbReference type="ARBA" id="ARBA00023004"/>
    </source>
</evidence>
<evidence type="ECO:0000313" key="13">
    <source>
        <dbReference type="Proteomes" id="UP000015101"/>
    </source>
</evidence>
<dbReference type="EMBL" id="AMQM01000987">
    <property type="status" value="NOT_ANNOTATED_CDS"/>
    <property type="molecule type" value="Genomic_DNA"/>
</dbReference>
<dbReference type="Pfam" id="PF01938">
    <property type="entry name" value="TRAM"/>
    <property type="match status" value="1"/>
</dbReference>
<dbReference type="OrthoDB" id="190098at2759"/>
<organism evidence="12 13">
    <name type="scientific">Helobdella robusta</name>
    <name type="common">Californian leech</name>
    <dbReference type="NCBI Taxonomy" id="6412"/>
    <lineage>
        <taxon>Eukaryota</taxon>
        <taxon>Metazoa</taxon>
        <taxon>Spiralia</taxon>
        <taxon>Lophotrochozoa</taxon>
        <taxon>Annelida</taxon>
        <taxon>Clitellata</taxon>
        <taxon>Hirudinea</taxon>
        <taxon>Rhynchobdellida</taxon>
        <taxon>Glossiphoniidae</taxon>
        <taxon>Helobdella</taxon>
    </lineage>
</organism>
<dbReference type="EMBL" id="KB096742">
    <property type="protein sequence ID" value="ESO02680.1"/>
    <property type="molecule type" value="Genomic_DNA"/>
</dbReference>
<dbReference type="HOGENOM" id="CLU_018697_2_1_1"/>
<evidence type="ECO:0000256" key="2">
    <source>
        <dbReference type="ARBA" id="ARBA00009815"/>
    </source>
</evidence>
<dbReference type="GO" id="GO:0051539">
    <property type="term" value="F:4 iron, 4 sulfur cluster binding"/>
    <property type="evidence" value="ECO:0007669"/>
    <property type="project" value="UniProtKB-KW"/>
</dbReference>
<dbReference type="KEGG" id="hro:HELRODRAFT_161972"/>
<protein>
    <recommendedName>
        <fullName evidence="14">CDK5 regulatory subunit-associated protein 1</fullName>
    </recommendedName>
</protein>
<dbReference type="SMART" id="SM00729">
    <property type="entry name" value="Elp3"/>
    <property type="match status" value="1"/>
</dbReference>
<dbReference type="InterPro" id="IPR007197">
    <property type="entry name" value="rSAM"/>
</dbReference>
<dbReference type="SFLD" id="SFLDG01061">
    <property type="entry name" value="methylthiotransferase"/>
    <property type="match status" value="1"/>
</dbReference>
<evidence type="ECO:0000313" key="11">
    <source>
        <dbReference type="EMBL" id="ESO02680.1"/>
    </source>
</evidence>
<dbReference type="SUPFAM" id="SSF102114">
    <property type="entry name" value="Radical SAM enzymes"/>
    <property type="match status" value="1"/>
</dbReference>
<evidence type="ECO:0008006" key="14">
    <source>
        <dbReference type="Google" id="ProtNLM"/>
    </source>
</evidence>
<dbReference type="InterPro" id="IPR002792">
    <property type="entry name" value="TRAM_dom"/>
</dbReference>
<dbReference type="Pfam" id="PF00919">
    <property type="entry name" value="UPF0004"/>
    <property type="match status" value="1"/>
</dbReference>
<dbReference type="PROSITE" id="PS01278">
    <property type="entry name" value="MTTASE_RADICAL"/>
    <property type="match status" value="1"/>
</dbReference>
<sequence>MIQNLILYNGVKLKNISLIGKRFLKFKESVTSKLNQNVITDCNSNTAFNFIRRFSSEIKENERSLNFKHFLRNSPIESSTKLARNSCKEQENDADYYNDGCCYFPEEDCVGGDEVGDNKKVFIEVYGCQMNNNDAEIVNSILTKSGYKIIDDISQSDVVLLMTCSIREGAEQKIWRRVEYLNNIKRSRIRGHRNFKIGILGCMAERLKQKILEKNDSINLICGPDAYRSLPKLLADVESGGLAANVQLSLDETYADIQPVRREPNSVTAFVSIMRGCNNMCTYCVVPFTRGREKSRPMTSILEEVKRLVDQGVKDITLLGQNVNSYRDTTAPKSFTSLAIEPIRTGFKTVYKQATSQSQACYRFVDLLDRISLVDKEVRVRFTSPHPKDFPNEVIQLISSRPNICRQLHIPAQSGSDAVLERMMRGYDVETPDVSLSSDFIAGFCGESERDHELTLQLMSDVKYNMAYCFPYSIREKTGAYRRLSDDVPSEVKKIRMIQLVDCFRSNADLINRAMIGSHQLVLVEGTSRRKKDQLYGRNDGNTKVILDNNKDNNNCINYDNEEEISEPIRVGDYVLVEVGFVDFIAMV</sequence>
<keyword evidence="3" id="KW-0004">4Fe-4S</keyword>
<evidence type="ECO:0000256" key="5">
    <source>
        <dbReference type="ARBA" id="ARBA00022723"/>
    </source>
</evidence>
<dbReference type="InterPro" id="IPR020612">
    <property type="entry name" value="Methylthiotransferase_CS"/>
</dbReference>
<keyword evidence="5" id="KW-0479">Metal-binding</keyword>
<evidence type="ECO:0000259" key="9">
    <source>
        <dbReference type="PROSITE" id="PS51449"/>
    </source>
</evidence>
<dbReference type="GO" id="GO:0035597">
    <property type="term" value="F:tRNA-2-methylthio-N(6)-dimethylallyladenosine(37) synthase activity"/>
    <property type="evidence" value="ECO:0000318"/>
    <property type="project" value="GO_Central"/>
</dbReference>
<evidence type="ECO:0000256" key="1">
    <source>
        <dbReference type="ARBA" id="ARBA00001966"/>
    </source>
</evidence>
<reference evidence="13" key="1">
    <citation type="submission" date="2012-12" db="EMBL/GenBank/DDBJ databases">
        <authorList>
            <person name="Hellsten U."/>
            <person name="Grimwood J."/>
            <person name="Chapman J.A."/>
            <person name="Shapiro H."/>
            <person name="Aerts A."/>
            <person name="Otillar R.P."/>
            <person name="Terry A.Y."/>
            <person name="Boore J.L."/>
            <person name="Simakov O."/>
            <person name="Marletaz F."/>
            <person name="Cho S.-J."/>
            <person name="Edsinger-Gonzales E."/>
            <person name="Havlak P."/>
            <person name="Kuo D.-H."/>
            <person name="Larsson T."/>
            <person name="Lv J."/>
            <person name="Arendt D."/>
            <person name="Savage R."/>
            <person name="Osoegawa K."/>
            <person name="de Jong P."/>
            <person name="Lindberg D.R."/>
            <person name="Seaver E.C."/>
            <person name="Weisblat D.A."/>
            <person name="Putnam N.H."/>
            <person name="Grigoriev I.V."/>
            <person name="Rokhsar D.S."/>
        </authorList>
    </citation>
    <scope>NUCLEOTIDE SEQUENCE</scope>
</reference>
<dbReference type="PANTHER" id="PTHR43020">
    <property type="entry name" value="CDK5 REGULATORY SUBUNIT-ASSOCIATED PROTEIN 1"/>
    <property type="match status" value="1"/>
</dbReference>
<dbReference type="InterPro" id="IPR005839">
    <property type="entry name" value="Methylthiotransferase"/>
</dbReference>
<comment type="cofactor">
    <cofactor evidence="1">
        <name>[4Fe-4S] cluster</name>
        <dbReference type="ChEBI" id="CHEBI:49883"/>
    </cofactor>
</comment>
<feature type="domain" description="Radical SAM core" evidence="10">
    <location>
        <begin position="263"/>
        <end position="510"/>
    </location>
</feature>
<evidence type="ECO:0000313" key="12">
    <source>
        <dbReference type="EnsemblMetazoa" id="HelroP161972"/>
    </source>
</evidence>
<dbReference type="InterPro" id="IPR006638">
    <property type="entry name" value="Elp3/MiaA/NifB-like_rSAM"/>
</dbReference>
<keyword evidence="7" id="KW-0411">Iron-sulfur</keyword>
<dbReference type="SFLD" id="SFLDG01082">
    <property type="entry name" value="B12-binding_domain_containing"/>
    <property type="match status" value="1"/>
</dbReference>
<accession>T1ES40</accession>
<gene>
    <name evidence="12" type="primary">20199390</name>
    <name evidence="11" type="ORF">HELRODRAFT_161972</name>
</gene>
<dbReference type="InParanoid" id="T1ES40"/>
<dbReference type="FunFam" id="3.40.50.12160:FF:000003">
    <property type="entry name" value="CDK5 regulatory subunit-associated protein 1"/>
    <property type="match status" value="1"/>
</dbReference>
<dbReference type="CTD" id="20199390"/>
<dbReference type="InterPro" id="IPR023404">
    <property type="entry name" value="rSAM_horseshoe"/>
</dbReference>
<dbReference type="PROSITE" id="PS51449">
    <property type="entry name" value="MTTASE_N"/>
    <property type="match status" value="1"/>
</dbReference>
<dbReference type="InterPro" id="IPR013848">
    <property type="entry name" value="Methylthiotransferase_N"/>
</dbReference>
<dbReference type="GO" id="GO:0046872">
    <property type="term" value="F:metal ion binding"/>
    <property type="evidence" value="ECO:0007669"/>
    <property type="project" value="UniProtKB-KW"/>
</dbReference>
<feature type="domain" description="MTTase N-terminal" evidence="9">
    <location>
        <begin position="119"/>
        <end position="239"/>
    </location>
</feature>
<dbReference type="PROSITE" id="PS51918">
    <property type="entry name" value="RADICAL_SAM"/>
    <property type="match status" value="1"/>
</dbReference>
<comment type="similarity">
    <text evidence="2">Belongs to the methylthiotransferase family. MiaB subfamily.</text>
</comment>